<dbReference type="OrthoDB" id="5339790at2"/>
<reference evidence="2 3" key="1">
    <citation type="submission" date="2019-03" db="EMBL/GenBank/DDBJ databases">
        <title>Genomic Encyclopedia of Type Strains, Phase IV (KMG-IV): sequencing the most valuable type-strain genomes for metagenomic binning, comparative biology and taxonomic classification.</title>
        <authorList>
            <person name="Goeker M."/>
        </authorList>
    </citation>
    <scope>NUCLEOTIDE SEQUENCE [LARGE SCALE GENOMIC DNA]</scope>
    <source>
        <strain evidence="2 3">DSM 100309</strain>
    </source>
</reference>
<dbReference type="AlphaFoldDB" id="A0A4R3Y5J9"/>
<dbReference type="Proteomes" id="UP000295367">
    <property type="component" value="Unassembled WGS sequence"/>
</dbReference>
<dbReference type="InterPro" id="IPR003793">
    <property type="entry name" value="UPF0166"/>
</dbReference>
<dbReference type="RefSeq" id="WP_124948142.1">
    <property type="nucleotide sequence ID" value="NZ_BHVT01000076.1"/>
</dbReference>
<keyword evidence="3" id="KW-1185">Reference proteome</keyword>
<dbReference type="InterPro" id="IPR015867">
    <property type="entry name" value="N-reg_PII/ATP_PRibTrfase_C"/>
</dbReference>
<accession>A0A4R3Y5J9</accession>
<dbReference type="SUPFAM" id="SSF54913">
    <property type="entry name" value="GlnB-like"/>
    <property type="match status" value="1"/>
</dbReference>
<proteinExistence type="inferred from homology"/>
<dbReference type="EMBL" id="SMCO01000006">
    <property type="protein sequence ID" value="TCV86721.1"/>
    <property type="molecule type" value="Genomic_DNA"/>
</dbReference>
<evidence type="ECO:0000256" key="1">
    <source>
        <dbReference type="ARBA" id="ARBA00010554"/>
    </source>
</evidence>
<organism evidence="2 3">
    <name type="scientific">Sulfurirhabdus autotrophica</name>
    <dbReference type="NCBI Taxonomy" id="1706046"/>
    <lineage>
        <taxon>Bacteria</taxon>
        <taxon>Pseudomonadati</taxon>
        <taxon>Pseudomonadota</taxon>
        <taxon>Betaproteobacteria</taxon>
        <taxon>Nitrosomonadales</taxon>
        <taxon>Sulfuricellaceae</taxon>
        <taxon>Sulfurirhabdus</taxon>
    </lineage>
</organism>
<name>A0A4R3Y5J9_9PROT</name>
<comment type="caution">
    <text evidence="2">The sequence shown here is derived from an EMBL/GenBank/DDBJ whole genome shotgun (WGS) entry which is preliminary data.</text>
</comment>
<gene>
    <name evidence="2" type="ORF">EDC63_10682</name>
</gene>
<sequence length="105" mass="11729">MEGIFLKIYMSENQKHDGELLYEWLLELAKKMGIQGGSAFRAISGFGRHGILHEEGFFELAGKQPVEVKFALSESEADQLIAKLNSESLTLFYVKVNAEYGVTGK</sequence>
<dbReference type="PANTHER" id="PTHR35983">
    <property type="entry name" value="UPF0166 PROTEIN TM_0021"/>
    <property type="match status" value="1"/>
</dbReference>
<evidence type="ECO:0000313" key="2">
    <source>
        <dbReference type="EMBL" id="TCV86721.1"/>
    </source>
</evidence>
<dbReference type="PANTHER" id="PTHR35983:SF1">
    <property type="entry name" value="UPF0166 PROTEIN TM_0021"/>
    <property type="match status" value="1"/>
</dbReference>
<evidence type="ECO:0000313" key="3">
    <source>
        <dbReference type="Proteomes" id="UP000295367"/>
    </source>
</evidence>
<dbReference type="Pfam" id="PF02641">
    <property type="entry name" value="DUF190"/>
    <property type="match status" value="1"/>
</dbReference>
<comment type="similarity">
    <text evidence="1">Belongs to the UPF0166 family.</text>
</comment>
<protein>
    <submittedName>
        <fullName evidence="2">PII-like signaling protein</fullName>
    </submittedName>
</protein>
<dbReference type="InterPro" id="IPR011322">
    <property type="entry name" value="N-reg_PII-like_a/b"/>
</dbReference>
<dbReference type="Gene3D" id="3.30.70.120">
    <property type="match status" value="1"/>
</dbReference>